<name>A0ABX2VAY0_9BACL</name>
<evidence type="ECO:0000313" key="1">
    <source>
        <dbReference type="EMBL" id="OAN14954.1"/>
    </source>
</evidence>
<dbReference type="EMBL" id="LVVL01000001">
    <property type="protein sequence ID" value="OAN14954.1"/>
    <property type="molecule type" value="Genomic_DNA"/>
</dbReference>
<gene>
    <name evidence="1" type="ORF">A3783_03175</name>
</gene>
<comment type="caution">
    <text evidence="1">The sequence shown here is derived from an EMBL/GenBank/DDBJ whole genome shotgun (WGS) entry which is preliminary data.</text>
</comment>
<reference evidence="1 2" key="1">
    <citation type="submission" date="2016-03" db="EMBL/GenBank/DDBJ databases">
        <authorList>
            <person name="Cho S.-Y."/>
            <person name="Lim S."/>
            <person name="Kim H."/>
            <person name="Soh E.H."/>
            <person name="Moon J.S."/>
        </authorList>
    </citation>
    <scope>NUCLEOTIDE SEQUENCE [LARGE SCALE GENOMIC DNA]</scope>
    <source>
        <strain evidence="1 2">KCTC 3810</strain>
    </source>
</reference>
<organism evidence="1 2">
    <name type="scientific">Exiguobacterium undae</name>
    <dbReference type="NCBI Taxonomy" id="169177"/>
    <lineage>
        <taxon>Bacteria</taxon>
        <taxon>Bacillati</taxon>
        <taxon>Bacillota</taxon>
        <taxon>Bacilli</taxon>
        <taxon>Bacillales</taxon>
        <taxon>Bacillales Family XII. Incertae Sedis</taxon>
        <taxon>Exiguobacterium</taxon>
    </lineage>
</organism>
<dbReference type="RefSeq" id="WP_028105965.1">
    <property type="nucleotide sequence ID" value="NZ_CP085018.1"/>
</dbReference>
<sequence>MEPQLSPIEELYHVSEVDKVRFIGVTTDHARYDFGVIFTGQFFGKMLVVSLSSGRAALLDHEDVLDADVLHRILDVDPIDAGAVGDFLGTLLPYVPRYEQAD</sequence>
<accession>A0ABX2VAY0</accession>
<protein>
    <recommendedName>
        <fullName evidence="3">DUF3055 domain-containing protein</fullName>
    </recommendedName>
</protein>
<dbReference type="InterPro" id="IPR021415">
    <property type="entry name" value="SAV0927-like"/>
</dbReference>
<keyword evidence="2" id="KW-1185">Reference proteome</keyword>
<proteinExistence type="predicted"/>
<evidence type="ECO:0008006" key="3">
    <source>
        <dbReference type="Google" id="ProtNLM"/>
    </source>
</evidence>
<dbReference type="Proteomes" id="UP000078447">
    <property type="component" value="Unassembled WGS sequence"/>
</dbReference>
<evidence type="ECO:0000313" key="2">
    <source>
        <dbReference type="Proteomes" id="UP000078447"/>
    </source>
</evidence>
<dbReference type="Pfam" id="PF11256">
    <property type="entry name" value="SAV0927-like"/>
    <property type="match status" value="1"/>
</dbReference>